<reference evidence="3" key="1">
    <citation type="submission" date="2010-06" db="EMBL/GenBank/DDBJ databases">
        <authorList>
            <person name="Jiang H."/>
            <person name="Abraham K."/>
            <person name="Ali S."/>
            <person name="Alsbrooks S.L."/>
            <person name="Anim B.N."/>
            <person name="Anosike U.S."/>
            <person name="Attaway T."/>
            <person name="Bandaranaike D.P."/>
            <person name="Battles P.K."/>
            <person name="Bell S.N."/>
            <person name="Bell A.V."/>
            <person name="Beltran B."/>
            <person name="Bickham C."/>
            <person name="Bustamante Y."/>
            <person name="Caleb T."/>
            <person name="Canada A."/>
            <person name="Cardenas V."/>
            <person name="Carter K."/>
            <person name="Chacko J."/>
            <person name="Chandrabose M.N."/>
            <person name="Chavez D."/>
            <person name="Chavez A."/>
            <person name="Chen L."/>
            <person name="Chu H.-S."/>
            <person name="Claassen K.J."/>
            <person name="Cockrell R."/>
            <person name="Collins M."/>
            <person name="Cooper J.A."/>
            <person name="Cree A."/>
            <person name="Curry S.M."/>
            <person name="Da Y."/>
            <person name="Dao M.D."/>
            <person name="Das B."/>
            <person name="Davila M.-L."/>
            <person name="Davy-Carroll L."/>
            <person name="Denson S."/>
            <person name="Dinh H."/>
            <person name="Ebong V.E."/>
            <person name="Edwards J.R."/>
            <person name="Egan A."/>
            <person name="El-Daye J."/>
            <person name="Escobedo L."/>
            <person name="Fernandez S."/>
            <person name="Fernando P.R."/>
            <person name="Flagg N."/>
            <person name="Forbes L.D."/>
            <person name="Fowler R.G."/>
            <person name="Fu Q."/>
            <person name="Gabisi R.A."/>
            <person name="Ganer J."/>
            <person name="Garbino Pronczuk A."/>
            <person name="Garcia R.M."/>
            <person name="Garner T."/>
            <person name="Garrett T.E."/>
            <person name="Gonzalez D.A."/>
            <person name="Hamid H."/>
            <person name="Hawkins E.S."/>
            <person name="Hirani K."/>
            <person name="Hogues M.E."/>
            <person name="Hollins B."/>
            <person name="Hsiao C.-H."/>
            <person name="Jabil R."/>
            <person name="James M.L."/>
            <person name="Jhangiani S.N."/>
            <person name="Johnson B."/>
            <person name="Johnson Q."/>
            <person name="Joshi V."/>
            <person name="Kalu J.B."/>
            <person name="Kam C."/>
            <person name="Kashfia A."/>
            <person name="Keebler J."/>
            <person name="Kisamo H."/>
            <person name="Kovar C.L."/>
            <person name="Lago L.A."/>
            <person name="Lai C.-Y."/>
            <person name="Laidlaw J."/>
            <person name="Lara F."/>
            <person name="Le T.-K."/>
            <person name="Lee S.L."/>
            <person name="Legall F.H."/>
            <person name="Lemon S.J."/>
            <person name="Lewis L.R."/>
            <person name="Li B."/>
            <person name="Liu Y."/>
            <person name="Liu Y.-S."/>
            <person name="Lopez J."/>
            <person name="Lozado R.J."/>
            <person name="Lu J."/>
            <person name="Madu R.C."/>
            <person name="Maheshwari M."/>
            <person name="Maheshwari R."/>
            <person name="Malloy K."/>
            <person name="Martinez E."/>
            <person name="Mathew T."/>
            <person name="Mercado I.C."/>
            <person name="Mercado C."/>
            <person name="Meyer B."/>
            <person name="Montgomery K."/>
            <person name="Morgan M.B."/>
            <person name="Munidasa M."/>
            <person name="Nazareth L.V."/>
            <person name="Nelson J."/>
            <person name="Ng B.M."/>
            <person name="Nguyen N.B."/>
            <person name="Nguyen P.Q."/>
            <person name="Nguyen T."/>
            <person name="Obregon M."/>
            <person name="Okwuonu G.O."/>
            <person name="Onwere C.G."/>
            <person name="Orozco G."/>
            <person name="Parra A."/>
            <person name="Patel S."/>
            <person name="Patil S."/>
            <person name="Perez A."/>
            <person name="Perez Y."/>
            <person name="Pham C."/>
            <person name="Primus E.L."/>
            <person name="Pu L.-L."/>
            <person name="Puazo M."/>
            <person name="Qin X."/>
            <person name="Quiroz J.B."/>
            <person name="Reese J."/>
            <person name="Richards S."/>
            <person name="Rives C.M."/>
            <person name="Robberts R."/>
            <person name="Ruiz S.J."/>
            <person name="Ruiz M.J."/>
            <person name="Santibanez J."/>
            <person name="Schneider B.W."/>
            <person name="Sisson I."/>
            <person name="Smith M."/>
            <person name="Sodergren E."/>
            <person name="Song X.-Z."/>
            <person name="Song B.B."/>
            <person name="Summersgill H."/>
            <person name="Thelus R."/>
            <person name="Thornton R.D."/>
            <person name="Trejos Z.Y."/>
            <person name="Usmani K."/>
            <person name="Vattathil S."/>
            <person name="Villasana D."/>
            <person name="Walker D.L."/>
            <person name="Wang S."/>
            <person name="Wang K."/>
            <person name="White C.S."/>
            <person name="Williams A.C."/>
            <person name="Williamson J."/>
            <person name="Wilson K."/>
            <person name="Woghiren I.O."/>
            <person name="Woodworth J.R."/>
            <person name="Worley K.C."/>
            <person name="Wright R.A."/>
            <person name="Wu W."/>
            <person name="Young L."/>
            <person name="Zhang L."/>
            <person name="Zhang J."/>
            <person name="Zhu Y."/>
            <person name="Muzny D.M."/>
            <person name="Weinstock G."/>
            <person name="Gibbs R.A."/>
        </authorList>
    </citation>
    <scope>NUCLEOTIDE SEQUENCE [LARGE SCALE GENOMIC DNA]</scope>
    <source>
        <strain evidence="3">LSR1</strain>
    </source>
</reference>
<evidence type="ECO:0000313" key="3">
    <source>
        <dbReference type="Proteomes" id="UP000007819"/>
    </source>
</evidence>
<keyword evidence="3" id="KW-1185">Reference proteome</keyword>
<name>A0A8R1W6U2_ACYPI</name>
<keyword evidence="1" id="KW-1133">Transmembrane helix</keyword>
<feature type="transmembrane region" description="Helical" evidence="1">
    <location>
        <begin position="152"/>
        <end position="177"/>
    </location>
</feature>
<sequence length="307" mass="34466">MGRRRSGEIDKRVGKADFAHLPRGCLSIHSDRRRATKTSHYITRRVIMKIYLIGSGLCVATVAACMDATGRECGDLGPPPSILDMPPPPMPSFLAAVLNDQSGSNESNSPNKEMLMETNELEPGKPCKAMCDTDQGVGFIELPQQGPIIETYSWWMLLSTCLLGVMLIGTVILVVVVRLRDKKRWSKSDFSPEPKKSPPLYDTIDISPKTFWATLSPTGNIDTTAATTRRPVHHHPQTIANPNFENGAYYPYEQQHEYQQITTIRRAMPEYQTIRPHVSSPTRIEHPNMPPLNLYRSIRRISDLESP</sequence>
<organism evidence="2 3">
    <name type="scientific">Acyrthosiphon pisum</name>
    <name type="common">Pea aphid</name>
    <dbReference type="NCBI Taxonomy" id="7029"/>
    <lineage>
        <taxon>Eukaryota</taxon>
        <taxon>Metazoa</taxon>
        <taxon>Ecdysozoa</taxon>
        <taxon>Arthropoda</taxon>
        <taxon>Hexapoda</taxon>
        <taxon>Insecta</taxon>
        <taxon>Pterygota</taxon>
        <taxon>Neoptera</taxon>
        <taxon>Paraneoptera</taxon>
        <taxon>Hemiptera</taxon>
        <taxon>Sternorrhyncha</taxon>
        <taxon>Aphidomorpha</taxon>
        <taxon>Aphidoidea</taxon>
        <taxon>Aphididae</taxon>
        <taxon>Macrosiphini</taxon>
        <taxon>Acyrthosiphon</taxon>
    </lineage>
</organism>
<feature type="transmembrane region" description="Helical" evidence="1">
    <location>
        <begin position="50"/>
        <end position="70"/>
    </location>
</feature>
<dbReference type="OrthoDB" id="6341359at2759"/>
<keyword evidence="1" id="KW-0472">Membrane</keyword>
<keyword evidence="1" id="KW-0812">Transmembrane</keyword>
<accession>A0A8R1W6U2</accession>
<reference evidence="2" key="2">
    <citation type="submission" date="2022-06" db="UniProtKB">
        <authorList>
            <consortium name="EnsemblMetazoa"/>
        </authorList>
    </citation>
    <scope>IDENTIFICATION</scope>
</reference>
<proteinExistence type="predicted"/>
<dbReference type="AlphaFoldDB" id="A0A8R1W6U2"/>
<protein>
    <submittedName>
        <fullName evidence="2">Uncharacterized protein</fullName>
    </submittedName>
</protein>
<dbReference type="EnsemblMetazoa" id="XM_001948504.5">
    <property type="protein sequence ID" value="XP_001948539.2"/>
    <property type="gene ID" value="LOC100165386"/>
</dbReference>
<evidence type="ECO:0000256" key="1">
    <source>
        <dbReference type="SAM" id="Phobius"/>
    </source>
</evidence>
<dbReference type="GeneID" id="100165386"/>
<dbReference type="KEGG" id="api:100165386"/>
<dbReference type="Proteomes" id="UP000007819">
    <property type="component" value="Chromosome A2"/>
</dbReference>
<evidence type="ECO:0000313" key="2">
    <source>
        <dbReference type="EnsemblMetazoa" id="XP_001948539.2"/>
    </source>
</evidence>
<dbReference type="RefSeq" id="XP_001948539.2">
    <property type="nucleotide sequence ID" value="XM_001948504.5"/>
</dbReference>